<dbReference type="SUPFAM" id="SSF89562">
    <property type="entry name" value="RraA-like"/>
    <property type="match status" value="1"/>
</dbReference>
<dbReference type="STRING" id="861266.ARTSIC4J27_133"/>
<dbReference type="CDD" id="cd16841">
    <property type="entry name" value="RraA_family"/>
    <property type="match status" value="1"/>
</dbReference>
<dbReference type="InterPro" id="IPR005493">
    <property type="entry name" value="RraA/RraA-like"/>
</dbReference>
<dbReference type="Gene3D" id="3.50.30.40">
    <property type="entry name" value="Ribonuclease E inhibitor RraA/RraA-like"/>
    <property type="match status" value="1"/>
</dbReference>
<dbReference type="Gene3D" id="3.90.850.10">
    <property type="entry name" value="Fumarylacetoacetase-like, C-terminal domain"/>
    <property type="match status" value="1"/>
</dbReference>
<protein>
    <submittedName>
        <fullName evidence="4">Fumarylacetoacetate (FAA) hydrolase family protein</fullName>
    </submittedName>
</protein>
<feature type="binding site" evidence="2">
    <location>
        <position position="382"/>
    </location>
    <ligand>
        <name>Mg(2+)</name>
        <dbReference type="ChEBI" id="CHEBI:18420"/>
    </ligand>
</feature>
<dbReference type="RefSeq" id="WP_050053294.1">
    <property type="nucleotide sequence ID" value="NZ_CAQI01000025.1"/>
</dbReference>
<evidence type="ECO:0000313" key="5">
    <source>
        <dbReference type="Proteomes" id="UP000035722"/>
    </source>
</evidence>
<keyword evidence="4" id="KW-0378">Hydrolase</keyword>
<dbReference type="InterPro" id="IPR036704">
    <property type="entry name" value="RraA/RraA-like_sf"/>
</dbReference>
<evidence type="ECO:0000313" key="4">
    <source>
        <dbReference type="EMBL" id="CCQ44209.1"/>
    </source>
</evidence>
<comment type="caution">
    <text evidence="4">The sequence shown here is derived from an EMBL/GenBank/DDBJ whole genome shotgun (WGS) entry which is preliminary data.</text>
</comment>
<dbReference type="NCBIfam" id="NF006093">
    <property type="entry name" value="PRK08245.1"/>
    <property type="match status" value="1"/>
</dbReference>
<dbReference type="Pfam" id="PF01557">
    <property type="entry name" value="FAA_hydrolase"/>
    <property type="match status" value="1"/>
</dbReference>
<dbReference type="Proteomes" id="UP000035722">
    <property type="component" value="Unassembled WGS sequence"/>
</dbReference>
<evidence type="ECO:0000256" key="2">
    <source>
        <dbReference type="PIRSR" id="PIRSR605493-1"/>
    </source>
</evidence>
<evidence type="ECO:0000256" key="1">
    <source>
        <dbReference type="ARBA" id="ARBA00022723"/>
    </source>
</evidence>
<keyword evidence="2" id="KW-0460">Magnesium</keyword>
<feature type="domain" description="Fumarylacetoacetase-like C-terminal" evidence="3">
    <location>
        <begin position="14"/>
        <end position="206"/>
    </location>
</feature>
<dbReference type="Pfam" id="PF03737">
    <property type="entry name" value="RraA-like"/>
    <property type="match status" value="1"/>
</dbReference>
<keyword evidence="5" id="KW-1185">Reference proteome</keyword>
<evidence type="ECO:0000259" key="3">
    <source>
        <dbReference type="Pfam" id="PF01557"/>
    </source>
</evidence>
<feature type="binding site" evidence="2">
    <location>
        <position position="381"/>
    </location>
    <ligand>
        <name>substrate</name>
    </ligand>
</feature>
<accession>A0A024GXI4</accession>
<dbReference type="NCBIfam" id="NF009399">
    <property type="entry name" value="PRK12764.1"/>
    <property type="match status" value="1"/>
</dbReference>
<dbReference type="InterPro" id="IPR011234">
    <property type="entry name" value="Fumarylacetoacetase-like_C"/>
</dbReference>
<dbReference type="OrthoDB" id="9805307at2"/>
<dbReference type="AlphaFoldDB" id="A0A024GXI4"/>
<gene>
    <name evidence="4" type="primary">hpaG</name>
    <name evidence="4" type="ORF">ARTSIC4J27_133</name>
</gene>
<proteinExistence type="predicted"/>
<name>A0A024GXI4_9MICC</name>
<dbReference type="PANTHER" id="PTHR11820:SF112">
    <property type="entry name" value="FUMARYLACETOACETATE HYDROLASE FAMILY PROTEIN (AFU_ORTHOLOGUE AFUA_1G02370)-RELATED"/>
    <property type="match status" value="1"/>
</dbReference>
<reference evidence="5" key="1">
    <citation type="journal article" date="2014" name="Genome Announc.">
        <title>Genome Sequence of Arthrobacter siccitolerans 4J27, a Xeroprotectant-Producing Desiccation-Tolerant Microorganism.</title>
        <authorList>
            <person name="Manzanera M."/>
            <person name="Santa-Cruz-Calvo L."/>
            <person name="Vilchez J.I."/>
            <person name="Garcia-Fontana C."/>
            <person name="Silva-Castro G.A."/>
            <person name="Calvo C."/>
            <person name="Gonzalez-Lopez J."/>
        </authorList>
    </citation>
    <scope>NUCLEOTIDE SEQUENCE [LARGE SCALE GENOMIC DNA]</scope>
    <source>
        <strain evidence="5">4J27</strain>
    </source>
</reference>
<organism evidence="4 5">
    <name type="scientific">Pseudarthrobacter siccitolerans</name>
    <dbReference type="NCBI Taxonomy" id="861266"/>
    <lineage>
        <taxon>Bacteria</taxon>
        <taxon>Bacillati</taxon>
        <taxon>Actinomycetota</taxon>
        <taxon>Actinomycetes</taxon>
        <taxon>Micrococcales</taxon>
        <taxon>Micrococcaceae</taxon>
        <taxon>Pseudarthrobacter</taxon>
    </lineage>
</organism>
<comment type="cofactor">
    <cofactor evidence="2">
        <name>Mg(2+)</name>
        <dbReference type="ChEBI" id="CHEBI:18420"/>
    </cofactor>
</comment>
<dbReference type="InterPro" id="IPR036663">
    <property type="entry name" value="Fumarylacetoacetase_C_sf"/>
</dbReference>
<sequence length="496" mass="52544">MEQVNGDTLAAARKVVAVHINYPSRAAQRGRTPAQPSYFLKPSSSLSLSGNAVERPAGCELLGYEGEIALVIGKAARRVGIDDAWSHVAAVTASNDLGVYDLRWADKGSNLRSKGGDGFTPVGPALIPADAVNPAGLRIRTWHNGQLVQDDTTEDLLFPFARLVADLSQLLTLEEGDIILTGTPAGASVAKPGDVLEVEVSAGELTTGRLVTRVEEGTTPFADFGAGPKVDDLQREEAYGSREAAGLPTAEAAESGAAVAPSLSPELKAKLESVATATLSSQLRKRGLNNVSIDGLQSTRPDRRVVGLARTLRYVPNREDLFKTHGGGFNAQKRAIDSVNEGEILVMEARGEKGTGTVGDILALRAQVRGAAAIITDGGVRDYTAVAGLDMPTYFANPHPAVLGRRHIPWDTDITIACGGATVQPGDIIVADSDGILVIPPAIAEELVEDCITQEQEETFIFEMVKQGNSVDGLYPMNTEWQARYEAWEAGSQAND</sequence>
<dbReference type="PANTHER" id="PTHR11820">
    <property type="entry name" value="ACYLPYRUVASE"/>
    <property type="match status" value="1"/>
</dbReference>
<feature type="binding site" evidence="2">
    <location>
        <begin position="359"/>
        <end position="362"/>
    </location>
    <ligand>
        <name>substrate</name>
    </ligand>
</feature>
<dbReference type="GO" id="GO:0046872">
    <property type="term" value="F:metal ion binding"/>
    <property type="evidence" value="ECO:0007669"/>
    <property type="project" value="UniProtKB-KW"/>
</dbReference>
<dbReference type="SUPFAM" id="SSF56529">
    <property type="entry name" value="FAH"/>
    <property type="match status" value="1"/>
</dbReference>
<dbReference type="EMBL" id="CAQI01000025">
    <property type="protein sequence ID" value="CCQ44209.1"/>
    <property type="molecule type" value="Genomic_DNA"/>
</dbReference>
<dbReference type="GO" id="GO:0016787">
    <property type="term" value="F:hydrolase activity"/>
    <property type="evidence" value="ECO:0007669"/>
    <property type="project" value="UniProtKB-KW"/>
</dbReference>
<keyword evidence="1 2" id="KW-0479">Metal-binding</keyword>